<dbReference type="PANTHER" id="PTHR34220:SF7">
    <property type="entry name" value="SENSOR HISTIDINE KINASE YPDA"/>
    <property type="match status" value="1"/>
</dbReference>
<dbReference type="InterPro" id="IPR036890">
    <property type="entry name" value="HATPase_C_sf"/>
</dbReference>
<organism evidence="3 4">
    <name type="scientific">Spirosoma terrae</name>
    <dbReference type="NCBI Taxonomy" id="1968276"/>
    <lineage>
        <taxon>Bacteria</taxon>
        <taxon>Pseudomonadati</taxon>
        <taxon>Bacteroidota</taxon>
        <taxon>Cytophagia</taxon>
        <taxon>Cytophagales</taxon>
        <taxon>Cytophagaceae</taxon>
        <taxon>Spirosoma</taxon>
    </lineage>
</organism>
<feature type="transmembrane region" description="Helical" evidence="1">
    <location>
        <begin position="84"/>
        <end position="106"/>
    </location>
</feature>
<keyword evidence="4" id="KW-1185">Reference proteome</keyword>
<dbReference type="EMBL" id="JAAFZH010000005">
    <property type="protein sequence ID" value="NDU95884.1"/>
    <property type="molecule type" value="Genomic_DNA"/>
</dbReference>
<dbReference type="PANTHER" id="PTHR34220">
    <property type="entry name" value="SENSOR HISTIDINE KINASE YPDA"/>
    <property type="match status" value="1"/>
</dbReference>
<protein>
    <recommendedName>
        <fullName evidence="2">Signal transduction histidine kinase internal region domain-containing protein</fullName>
    </recommendedName>
</protein>
<evidence type="ECO:0000313" key="3">
    <source>
        <dbReference type="EMBL" id="NDU95884.1"/>
    </source>
</evidence>
<reference evidence="3 4" key="1">
    <citation type="submission" date="2020-02" db="EMBL/GenBank/DDBJ databases">
        <title>Draft genome sequence of two Spirosoma agri KCTC 52727 and Spirosoma terrae KCTC 52035.</title>
        <authorList>
            <person name="Rojas J."/>
            <person name="Ambika Manirajan B."/>
            <person name="Suarez C."/>
            <person name="Ratering S."/>
            <person name="Schnell S."/>
        </authorList>
    </citation>
    <scope>NUCLEOTIDE SEQUENCE [LARGE SCALE GENOMIC DNA]</scope>
    <source>
        <strain evidence="3 4">KCTC 52035</strain>
    </source>
</reference>
<evidence type="ECO:0000256" key="1">
    <source>
        <dbReference type="SAM" id="Phobius"/>
    </source>
</evidence>
<keyword evidence="1" id="KW-0812">Transmembrane</keyword>
<name>A0A6L9L612_9BACT</name>
<sequence length="380" mass="43611">MNYVRTIQWPRRQQTTQLVIRLLALPILFILVLNDGFMIGLSNRYSDAGERVVYLQLFIQLAIYYGWGYWLFPRFLYRFRPVLLLTIVLITYTLVYVANYAGFVWLEGISSLSDSKPQIMSGSFYWKSTLDTWNMMLANGPIGLFNQFLLFAWNFTLSFAYPAVLLAFKALYDNMASQVSNARLQQQNTELELNYLKSQINPHFLFNVLNSVYSLTEEKCPRAAQLVHQLSSLMQYTLYETGESKVTLEKELQFIRDYVSLEKTRVGKRVDIQMELPDLAGEDVLIAPFVLIPFVENAFKHGVQSSARKSWVKLSVVVEKTTVQLSVRNSKPAKSESTVGGLGLANARKRLDTLYPGHVLHVTEDKNEYYVVLTLNVASR</sequence>
<feature type="transmembrane region" description="Helical" evidence="1">
    <location>
        <begin position="144"/>
        <end position="168"/>
    </location>
</feature>
<keyword evidence="1" id="KW-0472">Membrane</keyword>
<dbReference type="InterPro" id="IPR050640">
    <property type="entry name" value="Bact_2-comp_sensor_kinase"/>
</dbReference>
<dbReference type="Gene3D" id="3.30.565.10">
    <property type="entry name" value="Histidine kinase-like ATPase, C-terminal domain"/>
    <property type="match status" value="1"/>
</dbReference>
<gene>
    <name evidence="3" type="ORF">GK108_13455</name>
</gene>
<evidence type="ECO:0000259" key="2">
    <source>
        <dbReference type="Pfam" id="PF06580"/>
    </source>
</evidence>
<accession>A0A6L9L612</accession>
<dbReference type="Proteomes" id="UP000474175">
    <property type="component" value="Unassembled WGS sequence"/>
</dbReference>
<feature type="transmembrane region" description="Helical" evidence="1">
    <location>
        <begin position="53"/>
        <end position="72"/>
    </location>
</feature>
<dbReference type="RefSeq" id="WP_163948848.1">
    <property type="nucleotide sequence ID" value="NZ_JAAFZH010000005.1"/>
</dbReference>
<dbReference type="AlphaFoldDB" id="A0A6L9L612"/>
<evidence type="ECO:0000313" key="4">
    <source>
        <dbReference type="Proteomes" id="UP000474175"/>
    </source>
</evidence>
<dbReference type="InterPro" id="IPR010559">
    <property type="entry name" value="Sig_transdc_His_kin_internal"/>
</dbReference>
<dbReference type="GO" id="GO:0016020">
    <property type="term" value="C:membrane"/>
    <property type="evidence" value="ECO:0007669"/>
    <property type="project" value="InterPro"/>
</dbReference>
<feature type="domain" description="Signal transduction histidine kinase internal region" evidence="2">
    <location>
        <begin position="192"/>
        <end position="269"/>
    </location>
</feature>
<dbReference type="GO" id="GO:0000155">
    <property type="term" value="F:phosphorelay sensor kinase activity"/>
    <property type="evidence" value="ECO:0007669"/>
    <property type="project" value="InterPro"/>
</dbReference>
<feature type="transmembrane region" description="Helical" evidence="1">
    <location>
        <begin position="20"/>
        <end position="41"/>
    </location>
</feature>
<keyword evidence="1" id="KW-1133">Transmembrane helix</keyword>
<proteinExistence type="predicted"/>
<dbReference type="SUPFAM" id="SSF55874">
    <property type="entry name" value="ATPase domain of HSP90 chaperone/DNA topoisomerase II/histidine kinase"/>
    <property type="match status" value="1"/>
</dbReference>
<comment type="caution">
    <text evidence="3">The sequence shown here is derived from an EMBL/GenBank/DDBJ whole genome shotgun (WGS) entry which is preliminary data.</text>
</comment>
<dbReference type="Pfam" id="PF06580">
    <property type="entry name" value="His_kinase"/>
    <property type="match status" value="1"/>
</dbReference>